<feature type="compositionally biased region" description="Low complexity" evidence="1">
    <location>
        <begin position="83"/>
        <end position="96"/>
    </location>
</feature>
<dbReference type="AlphaFoldDB" id="A0A1C5HBL7"/>
<dbReference type="InterPro" id="IPR012291">
    <property type="entry name" value="CBM2_carb-bd_dom_sf"/>
</dbReference>
<keyword evidence="2" id="KW-0812">Transmembrane</keyword>
<dbReference type="Gene3D" id="2.60.40.290">
    <property type="match status" value="1"/>
</dbReference>
<dbReference type="Proteomes" id="UP000198217">
    <property type="component" value="Chromosome I"/>
</dbReference>
<dbReference type="SMART" id="SM00637">
    <property type="entry name" value="CBD_II"/>
    <property type="match status" value="1"/>
</dbReference>
<gene>
    <name evidence="4" type="ORF">GA0070609_1292</name>
</gene>
<evidence type="ECO:0000259" key="3">
    <source>
        <dbReference type="SMART" id="SM00637"/>
    </source>
</evidence>
<name>A0A1C5HBL7_9ACTN</name>
<dbReference type="GO" id="GO:0004553">
    <property type="term" value="F:hydrolase activity, hydrolyzing O-glycosyl compounds"/>
    <property type="evidence" value="ECO:0007669"/>
    <property type="project" value="InterPro"/>
</dbReference>
<accession>A0A1C5HBL7</accession>
<evidence type="ECO:0000313" key="5">
    <source>
        <dbReference type="Proteomes" id="UP000198217"/>
    </source>
</evidence>
<keyword evidence="2" id="KW-1133">Transmembrane helix</keyword>
<dbReference type="InterPro" id="IPR001919">
    <property type="entry name" value="CBD2"/>
</dbReference>
<evidence type="ECO:0000256" key="2">
    <source>
        <dbReference type="SAM" id="Phobius"/>
    </source>
</evidence>
<feature type="transmembrane region" description="Helical" evidence="2">
    <location>
        <begin position="20"/>
        <end position="44"/>
    </location>
</feature>
<dbReference type="EMBL" id="LT607750">
    <property type="protein sequence ID" value="SCG43267.1"/>
    <property type="molecule type" value="Genomic_DNA"/>
</dbReference>
<organism evidence="4 5">
    <name type="scientific">Micromonospora echinaurantiaca</name>
    <dbReference type="NCBI Taxonomy" id="47857"/>
    <lineage>
        <taxon>Bacteria</taxon>
        <taxon>Bacillati</taxon>
        <taxon>Actinomycetota</taxon>
        <taxon>Actinomycetes</taxon>
        <taxon>Micromonosporales</taxon>
        <taxon>Micromonosporaceae</taxon>
        <taxon>Micromonospora</taxon>
    </lineage>
</organism>
<keyword evidence="5" id="KW-1185">Reference proteome</keyword>
<dbReference type="GO" id="GO:0030247">
    <property type="term" value="F:polysaccharide binding"/>
    <property type="evidence" value="ECO:0007669"/>
    <property type="project" value="InterPro"/>
</dbReference>
<dbReference type="GO" id="GO:0005975">
    <property type="term" value="P:carbohydrate metabolic process"/>
    <property type="evidence" value="ECO:0007669"/>
    <property type="project" value="InterPro"/>
</dbReference>
<feature type="domain" description="CBM2" evidence="3">
    <location>
        <begin position="116"/>
        <end position="217"/>
    </location>
</feature>
<keyword evidence="2" id="KW-0472">Membrane</keyword>
<sequence>MSVRPAGGPGRHAASRVLASVPWVIVLLGVGLLTAMLVVALVAFRAPERRPVAEPPPPQPLSLPSLPALPGLAPASPLPATPTPTSATPSAQATSRPPVPAGARSPRPADRADGALTASYRVTGSDRDSFTARLVVGNGTDDAREWRVELLFGGNVKSVQVSSGGAGIAVTSTGAGRYTLRGTGPLDPGQSRTLGLRFTRHGTGDRPGSCTVNGADCVIG</sequence>
<proteinExistence type="predicted"/>
<evidence type="ECO:0000256" key="1">
    <source>
        <dbReference type="SAM" id="MobiDB-lite"/>
    </source>
</evidence>
<feature type="region of interest" description="Disordered" evidence="1">
    <location>
        <begin position="50"/>
        <end position="114"/>
    </location>
</feature>
<reference evidence="4 5" key="1">
    <citation type="submission" date="2016-06" db="EMBL/GenBank/DDBJ databases">
        <authorList>
            <person name="Kjaerup R.B."/>
            <person name="Dalgaard T.S."/>
            <person name="Juul-Madsen H.R."/>
        </authorList>
    </citation>
    <scope>NUCLEOTIDE SEQUENCE [LARGE SCALE GENOMIC DNA]</scope>
    <source>
        <strain evidence="4 5">DSM 43904</strain>
    </source>
</reference>
<dbReference type="Pfam" id="PF00553">
    <property type="entry name" value="CBM_2"/>
    <property type="match status" value="1"/>
</dbReference>
<dbReference type="RefSeq" id="WP_157748067.1">
    <property type="nucleotide sequence ID" value="NZ_LT607750.1"/>
</dbReference>
<protein>
    <submittedName>
        <fullName evidence="4">Cellulose binding domain-containing protein</fullName>
    </submittedName>
</protein>
<feature type="compositionally biased region" description="Low complexity" evidence="1">
    <location>
        <begin position="62"/>
        <end position="75"/>
    </location>
</feature>
<dbReference type="SUPFAM" id="SSF49384">
    <property type="entry name" value="Carbohydrate-binding domain"/>
    <property type="match status" value="1"/>
</dbReference>
<evidence type="ECO:0000313" key="4">
    <source>
        <dbReference type="EMBL" id="SCG43267.1"/>
    </source>
</evidence>
<dbReference type="InterPro" id="IPR008965">
    <property type="entry name" value="CBM2/CBM3_carb-bd_dom_sf"/>
</dbReference>